<dbReference type="PANTHER" id="PTHR35344">
    <property type="entry name" value="GAS VESICLE STRUCTURAL PROTEIN 2-RELATED"/>
    <property type="match status" value="1"/>
</dbReference>
<keyword evidence="1" id="KW-0304">Gas vesicle</keyword>
<proteinExistence type="inferred from homology"/>
<dbReference type="AlphaFoldDB" id="A4BWH0"/>
<dbReference type="Pfam" id="PF00741">
    <property type="entry name" value="Gas_vesicle"/>
    <property type="match status" value="1"/>
</dbReference>
<comment type="caution">
    <text evidence="4">The sequence shown here is derived from an EMBL/GenBank/DDBJ whole genome shotgun (WGS) entry which is preliminary data.</text>
</comment>
<evidence type="ECO:0000256" key="1">
    <source>
        <dbReference type="ARBA" id="ARBA00022987"/>
    </source>
</evidence>
<evidence type="ECO:0000313" key="4">
    <source>
        <dbReference type="EMBL" id="EAR13311.1"/>
    </source>
</evidence>
<keyword evidence="5" id="KW-1185">Reference proteome</keyword>
<protein>
    <recommendedName>
        <fullName evidence="6">Gas vesicle structural protein</fullName>
    </recommendedName>
</protein>
<evidence type="ECO:0000256" key="2">
    <source>
        <dbReference type="ARBA" id="ARBA00035108"/>
    </source>
</evidence>
<dbReference type="InterPro" id="IPR000638">
    <property type="entry name" value="Gas-vesicle_GvpA-like"/>
</dbReference>
<dbReference type="GO" id="GO:0005198">
    <property type="term" value="F:structural molecule activity"/>
    <property type="evidence" value="ECO:0007669"/>
    <property type="project" value="InterPro"/>
</dbReference>
<evidence type="ECO:0008006" key="6">
    <source>
        <dbReference type="Google" id="ProtNLM"/>
    </source>
</evidence>
<sequence length="71" mass="7951">MEENVINQSKDITIVEILDRVLNKGVVITGDIVISVAEIDLVYVGLKLLVTSVETMQEKRLTIVKPDQDKK</sequence>
<dbReference type="Proteomes" id="UP000003053">
    <property type="component" value="Unassembled WGS sequence"/>
</dbReference>
<comment type="subcellular location">
    <subcellularLocation>
        <location evidence="2">Gas vesicle</location>
    </subcellularLocation>
</comment>
<evidence type="ECO:0000313" key="5">
    <source>
        <dbReference type="Proteomes" id="UP000003053"/>
    </source>
</evidence>
<dbReference type="PANTHER" id="PTHR35344:SF4">
    <property type="entry name" value="GAS VESICLE PROTEIN A1"/>
    <property type="match status" value="1"/>
</dbReference>
<reference evidence="4 5" key="1">
    <citation type="submission" date="2006-02" db="EMBL/GenBank/DDBJ databases">
        <authorList>
            <person name="Murray A."/>
            <person name="Staley J."/>
            <person name="Ferriera S."/>
            <person name="Johnson J."/>
            <person name="Kravitz S."/>
            <person name="Halpern A."/>
            <person name="Remington K."/>
            <person name="Beeson K."/>
            <person name="Tran B."/>
            <person name="Rogers Y.-H."/>
            <person name="Friedman R."/>
            <person name="Venter J.C."/>
        </authorList>
    </citation>
    <scope>NUCLEOTIDE SEQUENCE [LARGE SCALE GENOMIC DNA]</scope>
    <source>
        <strain evidence="4 5">23-P</strain>
    </source>
</reference>
<name>A4BWH0_9FLAO</name>
<dbReference type="GO" id="GO:0012506">
    <property type="term" value="C:vesicle membrane"/>
    <property type="evidence" value="ECO:0007669"/>
    <property type="project" value="InterPro"/>
</dbReference>
<dbReference type="InterPro" id="IPR050530">
    <property type="entry name" value="GvpA"/>
</dbReference>
<accession>A4BWH0</accession>
<dbReference type="GO" id="GO:0031411">
    <property type="term" value="C:gas vesicle"/>
    <property type="evidence" value="ECO:0007669"/>
    <property type="project" value="UniProtKB-SubCell"/>
</dbReference>
<evidence type="ECO:0000256" key="3">
    <source>
        <dbReference type="ARBA" id="ARBA00035646"/>
    </source>
</evidence>
<dbReference type="RefSeq" id="WP_004569107.1">
    <property type="nucleotide sequence ID" value="NZ_CH724148.1"/>
</dbReference>
<dbReference type="STRING" id="313594.PI23P_02417"/>
<comment type="similarity">
    <text evidence="3">Belongs to the gas vesicle GvpA family.</text>
</comment>
<dbReference type="EMBL" id="AAOG01000001">
    <property type="protein sequence ID" value="EAR13311.1"/>
    <property type="molecule type" value="Genomic_DNA"/>
</dbReference>
<dbReference type="eggNOG" id="ENOG5033BB6">
    <property type="taxonomic scope" value="Bacteria"/>
</dbReference>
<organism evidence="4 5">
    <name type="scientific">Polaribacter irgensii 23-P</name>
    <dbReference type="NCBI Taxonomy" id="313594"/>
    <lineage>
        <taxon>Bacteria</taxon>
        <taxon>Pseudomonadati</taxon>
        <taxon>Bacteroidota</taxon>
        <taxon>Flavobacteriia</taxon>
        <taxon>Flavobacteriales</taxon>
        <taxon>Flavobacteriaceae</taxon>
    </lineage>
</organism>
<dbReference type="HOGENOM" id="CLU_202561_0_0_10"/>
<gene>
    <name evidence="4" type="ORF">PI23P_02417</name>
</gene>
<dbReference type="OrthoDB" id="8453627at2"/>